<comment type="caution">
    <text evidence="8">The sequence shown here is derived from an EMBL/GenBank/DDBJ whole genome shotgun (WGS) entry which is preliminary data.</text>
</comment>
<comment type="catalytic activity">
    <reaction evidence="7">
        <text>N-terminal N(alpha)-acetyl-L-cysteinyl-L-aspartyl-[protein] + H2O = N-terminal L-aspartyl-[protein] + N-acetyl-L-cysteine</text>
        <dbReference type="Rhea" id="RHEA:74579"/>
        <dbReference type="Rhea" id="RHEA-COMP:12669"/>
        <dbReference type="Rhea" id="RHEA-COMP:18395"/>
        <dbReference type="ChEBI" id="CHEBI:15377"/>
        <dbReference type="ChEBI" id="CHEBI:64720"/>
        <dbReference type="ChEBI" id="CHEBI:78236"/>
        <dbReference type="ChEBI" id="CHEBI:193599"/>
    </reaction>
    <physiologicalReaction direction="left-to-right" evidence="7">
        <dbReference type="Rhea" id="RHEA:74580"/>
    </physiologicalReaction>
</comment>
<evidence type="ECO:0000256" key="1">
    <source>
        <dbReference type="ARBA" id="ARBA00022438"/>
    </source>
</evidence>
<keyword evidence="9" id="KW-1185">Reference proteome</keyword>
<dbReference type="OrthoDB" id="198816at2759"/>
<dbReference type="InterPro" id="IPR040043">
    <property type="entry name" value="ACTMAP"/>
</dbReference>
<dbReference type="GO" id="GO:0004177">
    <property type="term" value="F:aminopeptidase activity"/>
    <property type="evidence" value="ECO:0007669"/>
    <property type="project" value="UniProtKB-KW"/>
</dbReference>
<evidence type="ECO:0000256" key="3">
    <source>
        <dbReference type="ARBA" id="ARBA00022801"/>
    </source>
</evidence>
<evidence type="ECO:0000256" key="6">
    <source>
        <dbReference type="ARBA" id="ARBA00034908"/>
    </source>
</evidence>
<feature type="non-terminal residue" evidence="8">
    <location>
        <position position="1"/>
    </location>
</feature>
<evidence type="ECO:0000256" key="7">
    <source>
        <dbReference type="ARBA" id="ARBA00049041"/>
    </source>
</evidence>
<sequence length="251" mass="27625">PPPPPAEIALNSTTKPFSQRKQLNLSECKWASAYPEIQKACYLARVSTAISPKSCRYKNIQPILQEGGPTCGLVALSMLVNGAPNASDLLNSARQKLYTKNGEMFSAFYLFELVKSAINDDIGTNLKLFEGKLNCDEIKQVLKSGGCLLVPYDPDFNHGPCVLNGRKAHWALIIGYLIDDNDKFYVFSRHGKTKNIAIWSLKLLSESNANLNEFEQPKGYPDAEFLLPMGGIGGELGLKNKCIIVNNVPTD</sequence>
<gene>
    <name evidence="8" type="ORF">Bhyg_10530</name>
</gene>
<evidence type="ECO:0000256" key="5">
    <source>
        <dbReference type="ARBA" id="ARBA00034848"/>
    </source>
</evidence>
<dbReference type="Proteomes" id="UP001151699">
    <property type="component" value="Chromosome X"/>
</dbReference>
<dbReference type="AlphaFoldDB" id="A0A9Q0MU85"/>
<feature type="non-terminal residue" evidence="8">
    <location>
        <position position="251"/>
    </location>
</feature>
<dbReference type="Pfam" id="PF21646">
    <property type="entry name" value="ACTMAP-like_C"/>
    <property type="match status" value="1"/>
</dbReference>
<evidence type="ECO:0000313" key="8">
    <source>
        <dbReference type="EMBL" id="KAJ6637799.1"/>
    </source>
</evidence>
<dbReference type="PANTHER" id="PTHR28631">
    <property type="entry name" value="UPF0692 PROTEIN C19ORF54"/>
    <property type="match status" value="1"/>
</dbReference>
<name>A0A9Q0MU85_9DIPT</name>
<proteinExistence type="inferred from homology"/>
<dbReference type="GO" id="GO:0006508">
    <property type="term" value="P:proteolysis"/>
    <property type="evidence" value="ECO:0007669"/>
    <property type="project" value="UniProtKB-KW"/>
</dbReference>
<evidence type="ECO:0000313" key="9">
    <source>
        <dbReference type="Proteomes" id="UP001151699"/>
    </source>
</evidence>
<organism evidence="8 9">
    <name type="scientific">Pseudolycoriella hygida</name>
    <dbReference type="NCBI Taxonomy" id="35572"/>
    <lineage>
        <taxon>Eukaryota</taxon>
        <taxon>Metazoa</taxon>
        <taxon>Ecdysozoa</taxon>
        <taxon>Arthropoda</taxon>
        <taxon>Hexapoda</taxon>
        <taxon>Insecta</taxon>
        <taxon>Pterygota</taxon>
        <taxon>Neoptera</taxon>
        <taxon>Endopterygota</taxon>
        <taxon>Diptera</taxon>
        <taxon>Nematocera</taxon>
        <taxon>Sciaroidea</taxon>
        <taxon>Sciaridae</taxon>
        <taxon>Pseudolycoriella</taxon>
    </lineage>
</organism>
<dbReference type="PANTHER" id="PTHR28631:SF1">
    <property type="entry name" value="ACTIN MATURATION PROTEASE"/>
    <property type="match status" value="1"/>
</dbReference>
<protein>
    <recommendedName>
        <fullName evidence="5">Actin maturation protease</fullName>
    </recommendedName>
    <alternativeName>
        <fullName evidence="6">Actin aminopeptidase ACTMAP</fullName>
    </alternativeName>
</protein>
<reference evidence="8" key="1">
    <citation type="submission" date="2022-07" db="EMBL/GenBank/DDBJ databases">
        <authorList>
            <person name="Trinca V."/>
            <person name="Uliana J.V.C."/>
            <person name="Torres T.T."/>
            <person name="Ward R.J."/>
            <person name="Monesi N."/>
        </authorList>
    </citation>
    <scope>NUCLEOTIDE SEQUENCE</scope>
    <source>
        <strain evidence="8">HSMRA1968</strain>
        <tissue evidence="8">Whole embryos</tissue>
    </source>
</reference>
<evidence type="ECO:0000256" key="2">
    <source>
        <dbReference type="ARBA" id="ARBA00022670"/>
    </source>
</evidence>
<accession>A0A9Q0MU85</accession>
<comment type="similarity">
    <text evidence="4">Belongs to the ACTMAP family.</text>
</comment>
<dbReference type="EMBL" id="WJQU01000003">
    <property type="protein sequence ID" value="KAJ6637799.1"/>
    <property type="molecule type" value="Genomic_DNA"/>
</dbReference>
<keyword evidence="3" id="KW-0378">Hydrolase</keyword>
<evidence type="ECO:0000256" key="4">
    <source>
        <dbReference type="ARBA" id="ARBA00034725"/>
    </source>
</evidence>
<keyword evidence="2" id="KW-0645">Protease</keyword>
<keyword evidence="1" id="KW-0031">Aminopeptidase</keyword>